<keyword evidence="2" id="KW-1185">Reference proteome</keyword>
<proteinExistence type="predicted"/>
<reference evidence="1" key="1">
    <citation type="submission" date="2022-08" db="EMBL/GenBank/DDBJ databases">
        <authorList>
            <person name="Kallberg Y."/>
            <person name="Tangrot J."/>
            <person name="Rosling A."/>
        </authorList>
    </citation>
    <scope>NUCLEOTIDE SEQUENCE</scope>
    <source>
        <strain evidence="1">Wild A</strain>
    </source>
</reference>
<organism evidence="1 2">
    <name type="scientific">Funneliformis geosporum</name>
    <dbReference type="NCBI Taxonomy" id="1117311"/>
    <lineage>
        <taxon>Eukaryota</taxon>
        <taxon>Fungi</taxon>
        <taxon>Fungi incertae sedis</taxon>
        <taxon>Mucoromycota</taxon>
        <taxon>Glomeromycotina</taxon>
        <taxon>Glomeromycetes</taxon>
        <taxon>Glomerales</taxon>
        <taxon>Glomeraceae</taxon>
        <taxon>Funneliformis</taxon>
    </lineage>
</organism>
<dbReference type="AlphaFoldDB" id="A0A9W4WS45"/>
<comment type="caution">
    <text evidence="1">The sequence shown here is derived from an EMBL/GenBank/DDBJ whole genome shotgun (WGS) entry which is preliminary data.</text>
</comment>
<dbReference type="EMBL" id="CAMKVN010002674">
    <property type="protein sequence ID" value="CAI2182131.1"/>
    <property type="molecule type" value="Genomic_DNA"/>
</dbReference>
<dbReference type="Proteomes" id="UP001153678">
    <property type="component" value="Unassembled WGS sequence"/>
</dbReference>
<name>A0A9W4WS45_9GLOM</name>
<protein>
    <submittedName>
        <fullName evidence="1">16821_t:CDS:1</fullName>
    </submittedName>
</protein>
<sequence>MANLKELIKETKNNPKLSNIKIKIKSPLIIKKKSFNSRGFFYYLDAGNGGDVIRIGNSGEEKFKHWFETYTGKNPYELYGVCDEEKNFWGFSRLPRDKAKLELANLFKNASKVFGRDGNDKSFLNQDAFEFLKIATGHEPLSISYQVGEEFFLKDFENDVDKIGDDIVVEQRVVEGNNNPSKVNLNDFSSSRMHGSTGGNPFNDLDVIRNTIGSN</sequence>
<accession>A0A9W4WS45</accession>
<evidence type="ECO:0000313" key="1">
    <source>
        <dbReference type="EMBL" id="CAI2182131.1"/>
    </source>
</evidence>
<evidence type="ECO:0000313" key="2">
    <source>
        <dbReference type="Proteomes" id="UP001153678"/>
    </source>
</evidence>
<feature type="non-terminal residue" evidence="1">
    <location>
        <position position="215"/>
    </location>
</feature>
<gene>
    <name evidence="1" type="ORF">FWILDA_LOCUS10429</name>
</gene>
<dbReference type="OrthoDB" id="409136at2759"/>